<keyword evidence="8 12" id="KW-0460">Magnesium</keyword>
<dbReference type="SFLD" id="SFLDS00003">
    <property type="entry name" value="Haloacid_Dehalogenase"/>
    <property type="match status" value="1"/>
</dbReference>
<dbReference type="InterPro" id="IPR006379">
    <property type="entry name" value="HAD-SF_hydro_IIB"/>
</dbReference>
<feature type="binding site" evidence="11">
    <location>
        <position position="181"/>
    </location>
    <ligand>
        <name>alpha-D-mannose 1-phosphate</name>
        <dbReference type="ChEBI" id="CHEBI:58409"/>
    </ligand>
</feature>
<dbReference type="SFLD" id="SFLDG01140">
    <property type="entry name" value="C2.B:_Phosphomannomutase_and_P"/>
    <property type="match status" value="1"/>
</dbReference>
<dbReference type="NCBIfam" id="TIGR01484">
    <property type="entry name" value="HAD-SF-IIB"/>
    <property type="match status" value="1"/>
</dbReference>
<dbReference type="Gene3D" id="3.40.50.1000">
    <property type="entry name" value="HAD superfamily/HAD-like"/>
    <property type="match status" value="1"/>
</dbReference>
<feature type="binding site" evidence="11">
    <location>
        <position position="134"/>
    </location>
    <ligand>
        <name>alpha-D-mannose 1-phosphate</name>
        <dbReference type="ChEBI" id="CHEBI:58409"/>
    </ligand>
</feature>
<feature type="active site" description="Nucleophile" evidence="10">
    <location>
        <position position="11"/>
    </location>
</feature>
<evidence type="ECO:0000256" key="4">
    <source>
        <dbReference type="ARBA" id="ARBA00011738"/>
    </source>
</evidence>
<keyword evidence="6 13" id="KW-0963">Cytoplasm</keyword>
<comment type="subcellular location">
    <subcellularLocation>
        <location evidence="1 13">Cytoplasm</location>
    </subcellularLocation>
</comment>
<feature type="binding site" evidence="11">
    <location>
        <position position="179"/>
    </location>
    <ligand>
        <name>alpha-D-mannose 1-phosphate</name>
        <dbReference type="ChEBI" id="CHEBI:58409"/>
    </ligand>
</feature>
<dbReference type="InterPro" id="IPR036412">
    <property type="entry name" value="HAD-like_sf"/>
</dbReference>
<organism evidence="14 15">
    <name type="scientific">Aquatica leii</name>
    <dbReference type="NCBI Taxonomy" id="1421715"/>
    <lineage>
        <taxon>Eukaryota</taxon>
        <taxon>Metazoa</taxon>
        <taxon>Ecdysozoa</taxon>
        <taxon>Arthropoda</taxon>
        <taxon>Hexapoda</taxon>
        <taxon>Insecta</taxon>
        <taxon>Pterygota</taxon>
        <taxon>Neoptera</taxon>
        <taxon>Endopterygota</taxon>
        <taxon>Coleoptera</taxon>
        <taxon>Polyphaga</taxon>
        <taxon>Elateriformia</taxon>
        <taxon>Elateroidea</taxon>
        <taxon>Lampyridae</taxon>
        <taxon>Luciolinae</taxon>
        <taxon>Aquatica</taxon>
    </lineage>
</organism>
<feature type="binding site" evidence="12">
    <location>
        <position position="209"/>
    </location>
    <ligand>
        <name>Mg(2+)</name>
        <dbReference type="ChEBI" id="CHEBI:18420"/>
        <label>1</label>
    </ligand>
</feature>
<evidence type="ECO:0000256" key="11">
    <source>
        <dbReference type="PIRSR" id="PIRSR605002-2"/>
    </source>
</evidence>
<dbReference type="EC" id="5.4.2.8" evidence="5 13"/>
<evidence type="ECO:0000256" key="2">
    <source>
        <dbReference type="ARBA" id="ARBA00004699"/>
    </source>
</evidence>
<dbReference type="EMBL" id="JARPUR010000006">
    <property type="protein sequence ID" value="KAK4874785.1"/>
    <property type="molecule type" value="Genomic_DNA"/>
</dbReference>
<feature type="binding site" evidence="11">
    <location>
        <position position="20"/>
    </location>
    <ligand>
        <name>alpha-D-mannose 1-phosphate</name>
        <dbReference type="ChEBI" id="CHEBI:58409"/>
    </ligand>
</feature>
<dbReference type="GO" id="GO:0006487">
    <property type="term" value="P:protein N-linked glycosylation"/>
    <property type="evidence" value="ECO:0007669"/>
    <property type="project" value="TreeGrafter"/>
</dbReference>
<feature type="binding site" evidence="12">
    <location>
        <position position="11"/>
    </location>
    <ligand>
        <name>Mg(2+)</name>
        <dbReference type="ChEBI" id="CHEBI:18420"/>
        <label>1</label>
    </ligand>
</feature>
<evidence type="ECO:0000256" key="6">
    <source>
        <dbReference type="ARBA" id="ARBA00022490"/>
    </source>
</evidence>
<dbReference type="AlphaFoldDB" id="A0AAN7SP00"/>
<keyword evidence="15" id="KW-1185">Reference proteome</keyword>
<dbReference type="GO" id="GO:0046872">
    <property type="term" value="F:metal ion binding"/>
    <property type="evidence" value="ECO:0007669"/>
    <property type="project" value="UniProtKB-KW"/>
</dbReference>
<dbReference type="SFLD" id="SFLDG01143">
    <property type="entry name" value="C2.B.3:_Phosphomannomutase_Lik"/>
    <property type="match status" value="1"/>
</dbReference>
<dbReference type="GO" id="GO:0009298">
    <property type="term" value="P:GDP-mannose biosynthetic process"/>
    <property type="evidence" value="ECO:0007669"/>
    <property type="project" value="InterPro"/>
</dbReference>
<dbReference type="Gene3D" id="3.30.1240.20">
    <property type="match status" value="1"/>
</dbReference>
<comment type="subunit">
    <text evidence="4 13">Homodimer.</text>
</comment>
<protein>
    <recommendedName>
        <fullName evidence="5 13">Phosphomannomutase</fullName>
        <ecNumber evidence="5 13">5.4.2.8</ecNumber>
    </recommendedName>
</protein>
<comment type="catalytic activity">
    <reaction evidence="13">
        <text>alpha-D-mannose 1-phosphate = D-mannose 6-phosphate</text>
        <dbReference type="Rhea" id="RHEA:11140"/>
        <dbReference type="ChEBI" id="CHEBI:58409"/>
        <dbReference type="ChEBI" id="CHEBI:58735"/>
        <dbReference type="EC" id="5.4.2.8"/>
    </reaction>
</comment>
<dbReference type="Pfam" id="PF03332">
    <property type="entry name" value="PMM"/>
    <property type="match status" value="1"/>
</dbReference>
<comment type="similarity">
    <text evidence="3 13">Belongs to the eukaryotic PMM family.</text>
</comment>
<name>A0AAN7SP00_9COLE</name>
<comment type="function">
    <text evidence="13">Involved in the synthesis of the GDP-mannose and dolichol-phosphate-mannose required for a number of critical mannosyl transfer reactions.</text>
</comment>
<evidence type="ECO:0000256" key="9">
    <source>
        <dbReference type="ARBA" id="ARBA00023235"/>
    </source>
</evidence>
<feature type="binding site" evidence="11">
    <location>
        <position position="123"/>
    </location>
    <ligand>
        <name>alpha-D-mannose 1-phosphate</name>
        <dbReference type="ChEBI" id="CHEBI:58409"/>
    </ligand>
</feature>
<gene>
    <name evidence="14" type="ORF">RN001_014145</name>
</gene>
<dbReference type="PANTHER" id="PTHR10466:SF0">
    <property type="entry name" value="PHOSPHOMANNOMUTASE"/>
    <property type="match status" value="1"/>
</dbReference>
<feature type="binding site" evidence="12">
    <location>
        <position position="226"/>
    </location>
    <ligand>
        <name>Mg(2+)</name>
        <dbReference type="ChEBI" id="CHEBI:18420"/>
        <label>1</label>
    </ligand>
</feature>
<feature type="binding site" evidence="12">
    <location>
        <position position="221"/>
    </location>
    <ligand>
        <name>Mg(2+)</name>
        <dbReference type="ChEBI" id="CHEBI:18420"/>
        <label>1</label>
    </ligand>
</feature>
<dbReference type="SFLD" id="SFLDF00445">
    <property type="entry name" value="alpha-phosphomannomutase"/>
    <property type="match status" value="1"/>
</dbReference>
<dbReference type="FunFam" id="3.30.1240.20:FF:000001">
    <property type="entry name" value="Phosphomannomutase"/>
    <property type="match status" value="1"/>
</dbReference>
<comment type="pathway">
    <text evidence="2 13">Nucleotide-sugar biosynthesis; GDP-alpha-D-mannose biosynthesis; alpha-D-mannose 1-phosphate from D-fructose 6-phosphate: step 2/2.</text>
</comment>
<comment type="caution">
    <text evidence="14">The sequence shown here is derived from an EMBL/GenBank/DDBJ whole genome shotgun (WGS) entry which is preliminary data.</text>
</comment>
<feature type="binding site" evidence="11">
    <location>
        <position position="141"/>
    </location>
    <ligand>
        <name>alpha-D-mannose 1-phosphate</name>
        <dbReference type="ChEBI" id="CHEBI:58409"/>
    </ligand>
</feature>
<evidence type="ECO:0000256" key="5">
    <source>
        <dbReference type="ARBA" id="ARBA00012730"/>
    </source>
</evidence>
<proteinExistence type="inferred from homology"/>
<evidence type="ECO:0000256" key="13">
    <source>
        <dbReference type="RuleBase" id="RU361118"/>
    </source>
</evidence>
<dbReference type="GO" id="GO:0005829">
    <property type="term" value="C:cytosol"/>
    <property type="evidence" value="ECO:0007669"/>
    <property type="project" value="TreeGrafter"/>
</dbReference>
<dbReference type="Proteomes" id="UP001353858">
    <property type="component" value="Unassembled WGS sequence"/>
</dbReference>
<evidence type="ECO:0000256" key="7">
    <source>
        <dbReference type="ARBA" id="ARBA00022723"/>
    </source>
</evidence>
<dbReference type="InterPro" id="IPR043169">
    <property type="entry name" value="PMM_cap"/>
</dbReference>
<dbReference type="GO" id="GO:0006013">
    <property type="term" value="P:mannose metabolic process"/>
    <property type="evidence" value="ECO:0007669"/>
    <property type="project" value="TreeGrafter"/>
</dbReference>
<feature type="binding site" evidence="12">
    <location>
        <position position="13"/>
    </location>
    <ligand>
        <name>Mg(2+)</name>
        <dbReference type="ChEBI" id="CHEBI:18420"/>
        <label>1</label>
    </ligand>
</feature>
<feature type="active site" description="Proton donor/acceptor" evidence="10">
    <location>
        <position position="13"/>
    </location>
</feature>
<evidence type="ECO:0000313" key="14">
    <source>
        <dbReference type="EMBL" id="KAK4874785.1"/>
    </source>
</evidence>
<dbReference type="CDD" id="cd02585">
    <property type="entry name" value="HAD_PMM"/>
    <property type="match status" value="1"/>
</dbReference>
<evidence type="ECO:0000256" key="12">
    <source>
        <dbReference type="PIRSR" id="PIRSR605002-3"/>
    </source>
</evidence>
<reference evidence="15" key="1">
    <citation type="submission" date="2023-01" db="EMBL/GenBank/DDBJ databases">
        <title>Key to firefly adult light organ development and bioluminescence: homeobox transcription factors regulate luciferase expression and transportation to peroxisome.</title>
        <authorList>
            <person name="Fu X."/>
        </authorList>
    </citation>
    <scope>NUCLEOTIDE SEQUENCE [LARGE SCALE GENOMIC DNA]</scope>
</reference>
<dbReference type="PANTHER" id="PTHR10466">
    <property type="entry name" value="PHOSPHOMANNOMUTASE"/>
    <property type="match status" value="1"/>
</dbReference>
<evidence type="ECO:0000256" key="8">
    <source>
        <dbReference type="ARBA" id="ARBA00022842"/>
    </source>
</evidence>
<comment type="cofactor">
    <cofactor evidence="12">
        <name>Mg(2+)</name>
        <dbReference type="ChEBI" id="CHEBI:18420"/>
    </cofactor>
</comment>
<accession>A0AAN7SP00</accession>
<evidence type="ECO:0000256" key="10">
    <source>
        <dbReference type="PIRSR" id="PIRSR605002-1"/>
    </source>
</evidence>
<evidence type="ECO:0000256" key="3">
    <source>
        <dbReference type="ARBA" id="ARBA00009736"/>
    </source>
</evidence>
<evidence type="ECO:0000313" key="15">
    <source>
        <dbReference type="Proteomes" id="UP001353858"/>
    </source>
</evidence>
<dbReference type="InterPro" id="IPR005002">
    <property type="entry name" value="PMM"/>
</dbReference>
<sequence>MTNKKILCLFDVDGTLTKARQKIDHNFENFLLKEIKPLSDVGLVGGSDLNKVIEQMSEDVIHRYNYVFPENGLVAYKAGRLIHHQSIQEFIGEEKLQTFINFVLKYLSQITLPVKRGTFVEFRSGMLNISPVGRSCSQKERDDFEKYDSVHKVRATMIEAIKKEFPNFGLTYSIGGQISFDVFPNGWDKTYCLRHLENEGYAEIHFFGDKTDYGGNDYEIFNHPRTIGHKVLNPDDTKNQLSQLFLLQV</sequence>
<keyword evidence="7 12" id="KW-0479">Metal-binding</keyword>
<evidence type="ECO:0000256" key="1">
    <source>
        <dbReference type="ARBA" id="ARBA00004496"/>
    </source>
</evidence>
<dbReference type="GO" id="GO:0004615">
    <property type="term" value="F:phosphomannomutase activity"/>
    <property type="evidence" value="ECO:0007669"/>
    <property type="project" value="UniProtKB-EC"/>
</dbReference>
<keyword evidence="9 13" id="KW-0413">Isomerase</keyword>
<dbReference type="SUPFAM" id="SSF56784">
    <property type="entry name" value="HAD-like"/>
    <property type="match status" value="1"/>
</dbReference>
<dbReference type="InterPro" id="IPR023214">
    <property type="entry name" value="HAD_sf"/>
</dbReference>